<name>A0A9P1KJU0_9CYAN</name>
<dbReference type="Proteomes" id="UP000032946">
    <property type="component" value="Chromosome"/>
</dbReference>
<sequence length="50" mass="5552">MRESVDADLDRGKNTAVNYSSVKGDDLPQIVHKNLVNLVWIVPSIMALDN</sequence>
<dbReference type="EMBL" id="FO818640">
    <property type="protein sequence ID" value="CDM97351.1"/>
    <property type="molecule type" value="Genomic_DNA"/>
</dbReference>
<dbReference type="AlphaFoldDB" id="A0A9P1KJU0"/>
<evidence type="ECO:0000313" key="1">
    <source>
        <dbReference type="EMBL" id="CDM97351.1"/>
    </source>
</evidence>
<reference evidence="1 2" key="1">
    <citation type="submission" date="2014-02" db="EMBL/GenBank/DDBJ databases">
        <authorList>
            <person name="Genoscope - CEA"/>
        </authorList>
    </citation>
    <scope>NUCLEOTIDE SEQUENCE [LARGE SCALE GENOMIC DNA]</scope>
    <source>
        <strain evidence="1 2">PCC 8005</strain>
    </source>
</reference>
<accession>A0A9P1KJU0</accession>
<organism evidence="1 2">
    <name type="scientific">Limnospira indica PCC 8005</name>
    <dbReference type="NCBI Taxonomy" id="376219"/>
    <lineage>
        <taxon>Bacteria</taxon>
        <taxon>Bacillati</taxon>
        <taxon>Cyanobacteriota</taxon>
        <taxon>Cyanophyceae</taxon>
        <taxon>Oscillatoriophycideae</taxon>
        <taxon>Oscillatoriales</taxon>
        <taxon>Sirenicapillariaceae</taxon>
        <taxon>Limnospira</taxon>
    </lineage>
</organism>
<keyword evidence="2" id="KW-1185">Reference proteome</keyword>
<evidence type="ECO:0000313" key="2">
    <source>
        <dbReference type="Proteomes" id="UP000032946"/>
    </source>
</evidence>
<protein>
    <submittedName>
        <fullName evidence="1">Uncharacterized protein</fullName>
    </submittedName>
</protein>
<proteinExistence type="predicted"/>
<gene>
    <name evidence="1" type="ORF">ARTHRO_50321</name>
</gene>